<evidence type="ECO:0000313" key="3">
    <source>
        <dbReference type="Proteomes" id="UP001329151"/>
    </source>
</evidence>
<dbReference type="AlphaFoldDB" id="A0AA86J0X9"/>
<keyword evidence="1" id="KW-0472">Membrane</keyword>
<gene>
    <name evidence="2" type="ORF">RGQ30_31330</name>
</gene>
<feature type="transmembrane region" description="Helical" evidence="1">
    <location>
        <begin position="6"/>
        <end position="29"/>
    </location>
</feature>
<evidence type="ECO:0000313" key="2">
    <source>
        <dbReference type="EMBL" id="BET27632.1"/>
    </source>
</evidence>
<dbReference type="Proteomes" id="UP001329151">
    <property type="component" value="Chromosome"/>
</dbReference>
<feature type="transmembrane region" description="Helical" evidence="1">
    <location>
        <begin position="97"/>
        <end position="120"/>
    </location>
</feature>
<organism evidence="2 3">
    <name type="scientific">Limnobacter thiooxidans</name>
    <dbReference type="NCBI Taxonomy" id="131080"/>
    <lineage>
        <taxon>Bacteria</taxon>
        <taxon>Pseudomonadati</taxon>
        <taxon>Pseudomonadota</taxon>
        <taxon>Betaproteobacteria</taxon>
        <taxon>Burkholderiales</taxon>
        <taxon>Burkholderiaceae</taxon>
        <taxon>Limnobacter</taxon>
    </lineage>
</organism>
<evidence type="ECO:0000256" key="1">
    <source>
        <dbReference type="SAM" id="Phobius"/>
    </source>
</evidence>
<keyword evidence="1" id="KW-1133">Transmembrane helix</keyword>
<sequence length="126" mass="14552">MDTFALLLIINILLMVVLFPISWILLTWITPKSVIDRYVCPPYFSEIESIAYRYFPSSLIRTNLFSVAIAIPVARRIRKFGDIHKQVPMWFNVASRIYVYCIFGYSVFCFTAMALIALGIKLGYLP</sequence>
<keyword evidence="3" id="KW-1185">Reference proteome</keyword>
<protein>
    <submittedName>
        <fullName evidence="2">Uncharacterized protein</fullName>
    </submittedName>
</protein>
<accession>A0AA86J0X9</accession>
<dbReference type="EMBL" id="AP028947">
    <property type="protein sequence ID" value="BET27632.1"/>
    <property type="molecule type" value="Genomic_DNA"/>
</dbReference>
<name>A0AA86J0X9_9BURK</name>
<feature type="transmembrane region" description="Helical" evidence="1">
    <location>
        <begin position="59"/>
        <end position="77"/>
    </location>
</feature>
<keyword evidence="1" id="KW-0812">Transmembrane</keyword>
<reference evidence="2 3" key="1">
    <citation type="submission" date="2023-10" db="EMBL/GenBank/DDBJ databases">
        <title>Complete Genome Sequence of Limnobacter thiooxidans CS-K2T, Isolated from freshwater lake sediments in Bavaria, Germany.</title>
        <authorList>
            <person name="Naruki M."/>
            <person name="Watanabe A."/>
            <person name="Warashina T."/>
            <person name="Morita T."/>
            <person name="Arakawa K."/>
        </authorList>
    </citation>
    <scope>NUCLEOTIDE SEQUENCE [LARGE SCALE GENOMIC DNA]</scope>
    <source>
        <strain evidence="2 3">CS-K2</strain>
    </source>
</reference>
<proteinExistence type="predicted"/>
<dbReference type="KEGG" id="lto:RGQ30_31330"/>